<evidence type="ECO:0000256" key="3">
    <source>
        <dbReference type="ARBA" id="ARBA00022679"/>
    </source>
</evidence>
<dbReference type="PANTHER" id="PTHR43071">
    <property type="entry name" value="2-AMINO-4-HYDROXY-6-HYDROXYMETHYLDIHYDROPTERIDINE PYROPHOSPHOKINASE"/>
    <property type="match status" value="1"/>
</dbReference>
<evidence type="ECO:0000259" key="8">
    <source>
        <dbReference type="Pfam" id="PF01288"/>
    </source>
</evidence>
<dbReference type="AlphaFoldDB" id="A0A7V3UZ39"/>
<name>A0A7V3UZ39_UNCW3</name>
<dbReference type="EC" id="2.7.6.3" evidence="2"/>
<dbReference type="CDD" id="cd00483">
    <property type="entry name" value="HPPK"/>
    <property type="match status" value="1"/>
</dbReference>
<keyword evidence="5 9" id="KW-0418">Kinase</keyword>
<keyword evidence="6" id="KW-0067">ATP-binding</keyword>
<dbReference type="EMBL" id="DTMZ01000019">
    <property type="protein sequence ID" value="HGD12709.1"/>
    <property type="molecule type" value="Genomic_DNA"/>
</dbReference>
<evidence type="ECO:0000256" key="5">
    <source>
        <dbReference type="ARBA" id="ARBA00022777"/>
    </source>
</evidence>
<dbReference type="SUPFAM" id="SSF55083">
    <property type="entry name" value="6-hydroxymethyl-7,8-dihydropterin pyrophosphokinase, HPPK"/>
    <property type="match status" value="1"/>
</dbReference>
<dbReference type="GO" id="GO:0046656">
    <property type="term" value="P:folic acid biosynthetic process"/>
    <property type="evidence" value="ECO:0007669"/>
    <property type="project" value="UniProtKB-KW"/>
</dbReference>
<dbReference type="GO" id="GO:0003848">
    <property type="term" value="F:2-amino-4-hydroxy-6-hydroxymethyldihydropteridine diphosphokinase activity"/>
    <property type="evidence" value="ECO:0007669"/>
    <property type="project" value="UniProtKB-EC"/>
</dbReference>
<comment type="pathway">
    <text evidence="1">Cofactor biosynthesis; tetrahydrofolate biosynthesis; 2-amino-4-hydroxy-6-hydroxymethyl-7,8-dihydropteridine diphosphate from 7,8-dihydroneopterin triphosphate: step 4/4.</text>
</comment>
<dbReference type="GO" id="GO:0016301">
    <property type="term" value="F:kinase activity"/>
    <property type="evidence" value="ECO:0007669"/>
    <property type="project" value="UniProtKB-KW"/>
</dbReference>
<protein>
    <recommendedName>
        <fullName evidence="2">2-amino-4-hydroxy-6-hydroxymethyldihydropteridine diphosphokinase</fullName>
        <ecNumber evidence="2">2.7.6.3</ecNumber>
    </recommendedName>
</protein>
<dbReference type="GO" id="GO:0005524">
    <property type="term" value="F:ATP binding"/>
    <property type="evidence" value="ECO:0007669"/>
    <property type="project" value="UniProtKB-KW"/>
</dbReference>
<evidence type="ECO:0000256" key="4">
    <source>
        <dbReference type="ARBA" id="ARBA00022741"/>
    </source>
</evidence>
<organism evidence="9">
    <name type="scientific">candidate division WOR-3 bacterium</name>
    <dbReference type="NCBI Taxonomy" id="2052148"/>
    <lineage>
        <taxon>Bacteria</taxon>
        <taxon>Bacteria division WOR-3</taxon>
    </lineage>
</organism>
<dbReference type="UniPathway" id="UPA00077">
    <property type="reaction ID" value="UER00155"/>
</dbReference>
<dbReference type="NCBIfam" id="TIGR01498">
    <property type="entry name" value="folK"/>
    <property type="match status" value="1"/>
</dbReference>
<keyword evidence="3 9" id="KW-0808">Transferase</keyword>
<keyword evidence="4" id="KW-0547">Nucleotide-binding</keyword>
<reference evidence="9" key="1">
    <citation type="journal article" date="2020" name="mSystems">
        <title>Genome- and Community-Level Interaction Insights into Carbon Utilization and Element Cycling Functions of Hydrothermarchaeota in Hydrothermal Sediment.</title>
        <authorList>
            <person name="Zhou Z."/>
            <person name="Liu Y."/>
            <person name="Xu W."/>
            <person name="Pan J."/>
            <person name="Luo Z.H."/>
            <person name="Li M."/>
        </authorList>
    </citation>
    <scope>NUCLEOTIDE SEQUENCE [LARGE SCALE GENOMIC DNA]</scope>
    <source>
        <strain evidence="9">SpSt-914</strain>
    </source>
</reference>
<keyword evidence="7" id="KW-0289">Folate biosynthesis</keyword>
<evidence type="ECO:0000256" key="1">
    <source>
        <dbReference type="ARBA" id="ARBA00005051"/>
    </source>
</evidence>
<evidence type="ECO:0000313" key="9">
    <source>
        <dbReference type="EMBL" id="HGD12709.1"/>
    </source>
</evidence>
<dbReference type="InterPro" id="IPR035907">
    <property type="entry name" value="Hppk_sf"/>
</dbReference>
<dbReference type="PANTHER" id="PTHR43071:SF1">
    <property type="entry name" value="2-AMINO-4-HYDROXY-6-HYDROXYMETHYLDIHYDROPTERIDINE PYROPHOSPHOKINASE"/>
    <property type="match status" value="1"/>
</dbReference>
<accession>A0A7V3UZ39</accession>
<feature type="domain" description="7,8-dihydro-6-hydroxymethylpterin-pyrophosphokinase" evidence="8">
    <location>
        <begin position="5"/>
        <end position="143"/>
    </location>
</feature>
<dbReference type="Gene3D" id="3.30.70.560">
    <property type="entry name" value="7,8-Dihydro-6-hydroxymethylpterin-pyrophosphokinase HPPK"/>
    <property type="match status" value="1"/>
</dbReference>
<sequence length="172" mass="19237">MTEVYLGLGSNLGDREENFYRALAELVKLGPLQRSDWYESEPVAMAGAPKFLNGVVRLWTNVGVYELLSRIQAIEVRLGRERHPGAPSERKQPRTVDIDILFYGQEVIGWQAGAVPADSKLIVPHPRLHERAFVLVPLAEISPALRHPVLGLTVQELLAKVDTHGVKRWKSS</sequence>
<evidence type="ECO:0000256" key="6">
    <source>
        <dbReference type="ARBA" id="ARBA00022840"/>
    </source>
</evidence>
<dbReference type="InterPro" id="IPR000550">
    <property type="entry name" value="Hppk"/>
</dbReference>
<evidence type="ECO:0000256" key="7">
    <source>
        <dbReference type="ARBA" id="ARBA00022909"/>
    </source>
</evidence>
<evidence type="ECO:0000256" key="2">
    <source>
        <dbReference type="ARBA" id="ARBA00013253"/>
    </source>
</evidence>
<gene>
    <name evidence="9" type="primary">folK</name>
    <name evidence="9" type="ORF">ENX16_01300</name>
</gene>
<dbReference type="Pfam" id="PF01288">
    <property type="entry name" value="HPPK"/>
    <property type="match status" value="1"/>
</dbReference>
<comment type="caution">
    <text evidence="9">The sequence shown here is derived from an EMBL/GenBank/DDBJ whole genome shotgun (WGS) entry which is preliminary data.</text>
</comment>
<proteinExistence type="predicted"/>
<dbReference type="GO" id="GO:0046654">
    <property type="term" value="P:tetrahydrofolate biosynthetic process"/>
    <property type="evidence" value="ECO:0007669"/>
    <property type="project" value="UniProtKB-UniPathway"/>
</dbReference>